<evidence type="ECO:0000256" key="3">
    <source>
        <dbReference type="SAM" id="MobiDB-lite"/>
    </source>
</evidence>
<sequence length="184" mass="20716">MLVAVTLLNKTSGKLALPIFWEIISKWPTALHLSKATIPELVCILRRIGMQTVRAKRLVALSSAYLADPPSVYDPRPSRDFNSPPRTQTFEKGDTSCLTSSPISHLPGVGRYALDSYRIFCMSHDDPKSGEWKKAQPSDKQLALYLKWKWAVDEHMQWHPTNGATGPIDADYTHALIEELEDKL</sequence>
<dbReference type="EMBL" id="NHTK01005889">
    <property type="protein sequence ID" value="PPQ72028.1"/>
    <property type="molecule type" value="Genomic_DNA"/>
</dbReference>
<evidence type="ECO:0000313" key="5">
    <source>
        <dbReference type="Proteomes" id="UP000284842"/>
    </source>
</evidence>
<protein>
    <recommendedName>
        <fullName evidence="6">HhH-GPD domain-containing protein</fullName>
    </recommendedName>
</protein>
<proteinExistence type="predicted"/>
<evidence type="ECO:0008006" key="6">
    <source>
        <dbReference type="Google" id="ProtNLM"/>
    </source>
</evidence>
<dbReference type="InterPro" id="IPR011257">
    <property type="entry name" value="DNA_glycosylase"/>
</dbReference>
<comment type="subcellular location">
    <subcellularLocation>
        <location evidence="1">Nucleus</location>
    </subcellularLocation>
</comment>
<dbReference type="PANTHER" id="PTHR15074">
    <property type="entry name" value="METHYL-CPG-BINDING PROTEIN"/>
    <property type="match status" value="1"/>
</dbReference>
<dbReference type="AlphaFoldDB" id="A0A409W0L0"/>
<feature type="region of interest" description="Disordered" evidence="3">
    <location>
        <begin position="75"/>
        <end position="94"/>
    </location>
</feature>
<evidence type="ECO:0000256" key="1">
    <source>
        <dbReference type="ARBA" id="ARBA00004123"/>
    </source>
</evidence>
<gene>
    <name evidence="4" type="ORF">CVT24_008080</name>
</gene>
<comment type="caution">
    <text evidence="4">The sequence shown here is derived from an EMBL/GenBank/DDBJ whole genome shotgun (WGS) entry which is preliminary data.</text>
</comment>
<evidence type="ECO:0000256" key="2">
    <source>
        <dbReference type="ARBA" id="ARBA00023242"/>
    </source>
</evidence>
<evidence type="ECO:0000313" key="4">
    <source>
        <dbReference type="EMBL" id="PPQ72028.1"/>
    </source>
</evidence>
<dbReference type="PANTHER" id="PTHR15074:SF0">
    <property type="entry name" value="METHYL-CPG-BINDING DOMAIN PROTEIN 4-LIKE PROTEIN"/>
    <property type="match status" value="1"/>
</dbReference>
<dbReference type="InterPro" id="IPR045138">
    <property type="entry name" value="MeCP2/MBD4"/>
</dbReference>
<dbReference type="GO" id="GO:0005634">
    <property type="term" value="C:nucleus"/>
    <property type="evidence" value="ECO:0007669"/>
    <property type="project" value="UniProtKB-SubCell"/>
</dbReference>
<name>A0A409W0L0_9AGAR</name>
<dbReference type="Gene3D" id="1.10.340.30">
    <property type="entry name" value="Hypothetical protein, domain 2"/>
    <property type="match status" value="1"/>
</dbReference>
<dbReference type="GO" id="GO:0003824">
    <property type="term" value="F:catalytic activity"/>
    <property type="evidence" value="ECO:0007669"/>
    <property type="project" value="InterPro"/>
</dbReference>
<dbReference type="SUPFAM" id="SSF48150">
    <property type="entry name" value="DNA-glycosylase"/>
    <property type="match status" value="1"/>
</dbReference>
<accession>A0A409W0L0</accession>
<dbReference type="STRING" id="181874.A0A409W0L0"/>
<keyword evidence="5" id="KW-1185">Reference proteome</keyword>
<organism evidence="4 5">
    <name type="scientific">Panaeolus cyanescens</name>
    <dbReference type="NCBI Taxonomy" id="181874"/>
    <lineage>
        <taxon>Eukaryota</taxon>
        <taxon>Fungi</taxon>
        <taxon>Dikarya</taxon>
        <taxon>Basidiomycota</taxon>
        <taxon>Agaricomycotina</taxon>
        <taxon>Agaricomycetes</taxon>
        <taxon>Agaricomycetidae</taxon>
        <taxon>Agaricales</taxon>
        <taxon>Agaricineae</taxon>
        <taxon>Galeropsidaceae</taxon>
        <taxon>Panaeolus</taxon>
    </lineage>
</organism>
<dbReference type="GO" id="GO:0003677">
    <property type="term" value="F:DNA binding"/>
    <property type="evidence" value="ECO:0007669"/>
    <property type="project" value="InterPro"/>
</dbReference>
<dbReference type="OrthoDB" id="10265068at2759"/>
<keyword evidence="2" id="KW-0539">Nucleus</keyword>
<dbReference type="GO" id="GO:0006281">
    <property type="term" value="P:DNA repair"/>
    <property type="evidence" value="ECO:0007669"/>
    <property type="project" value="InterPro"/>
</dbReference>
<dbReference type="InParanoid" id="A0A409W0L0"/>
<dbReference type="Proteomes" id="UP000284842">
    <property type="component" value="Unassembled WGS sequence"/>
</dbReference>
<reference evidence="4 5" key="1">
    <citation type="journal article" date="2018" name="Evol. Lett.">
        <title>Horizontal gene cluster transfer increased hallucinogenic mushroom diversity.</title>
        <authorList>
            <person name="Reynolds H.T."/>
            <person name="Vijayakumar V."/>
            <person name="Gluck-Thaler E."/>
            <person name="Korotkin H.B."/>
            <person name="Matheny P.B."/>
            <person name="Slot J.C."/>
        </authorList>
    </citation>
    <scope>NUCLEOTIDE SEQUENCE [LARGE SCALE GENOMIC DNA]</scope>
    <source>
        <strain evidence="4 5">2629</strain>
    </source>
</reference>